<feature type="transmembrane region" description="Helical" evidence="1">
    <location>
        <begin position="52"/>
        <end position="72"/>
    </location>
</feature>
<evidence type="ECO:0000313" key="3">
    <source>
        <dbReference type="EMBL" id="KLO11738.1"/>
    </source>
</evidence>
<sequence>MTTMFTQGNTKLAIVFAAILAFSADAEANSCFIEPWLCSPTQPRSSGKRVGVAVALAFAALLCLVTFALVLVRRKRVQRLYRRYNNLHPPFGHRLQPYRDGGPYSLLPEGPAAANAITGAASEHDVHDLQVPGNVYHGSKV</sequence>
<proteinExistence type="predicted"/>
<keyword evidence="4" id="KW-1185">Reference proteome</keyword>
<accession>A0A0H2RQI9</accession>
<dbReference type="Proteomes" id="UP000053477">
    <property type="component" value="Unassembled WGS sequence"/>
</dbReference>
<keyword evidence="1" id="KW-0472">Membrane</keyword>
<keyword evidence="2" id="KW-0732">Signal</keyword>
<evidence type="ECO:0000256" key="1">
    <source>
        <dbReference type="SAM" id="Phobius"/>
    </source>
</evidence>
<dbReference type="AlphaFoldDB" id="A0A0H2RQI9"/>
<evidence type="ECO:0000313" key="4">
    <source>
        <dbReference type="Proteomes" id="UP000053477"/>
    </source>
</evidence>
<keyword evidence="1" id="KW-1133">Transmembrane helix</keyword>
<organism evidence="3 4">
    <name type="scientific">Schizopora paradoxa</name>
    <dbReference type="NCBI Taxonomy" id="27342"/>
    <lineage>
        <taxon>Eukaryota</taxon>
        <taxon>Fungi</taxon>
        <taxon>Dikarya</taxon>
        <taxon>Basidiomycota</taxon>
        <taxon>Agaricomycotina</taxon>
        <taxon>Agaricomycetes</taxon>
        <taxon>Hymenochaetales</taxon>
        <taxon>Schizoporaceae</taxon>
        <taxon>Schizopora</taxon>
    </lineage>
</organism>
<feature type="signal peptide" evidence="2">
    <location>
        <begin position="1"/>
        <end position="28"/>
    </location>
</feature>
<feature type="chain" id="PRO_5005201920" evidence="2">
    <location>
        <begin position="29"/>
        <end position="141"/>
    </location>
</feature>
<dbReference type="EMBL" id="KQ085993">
    <property type="protein sequence ID" value="KLO11738.1"/>
    <property type="molecule type" value="Genomic_DNA"/>
</dbReference>
<name>A0A0H2RQI9_9AGAM</name>
<keyword evidence="1" id="KW-0812">Transmembrane</keyword>
<reference evidence="3 4" key="1">
    <citation type="submission" date="2015-04" db="EMBL/GenBank/DDBJ databases">
        <title>Complete genome sequence of Schizopora paradoxa KUC8140, a cosmopolitan wood degrader in East Asia.</title>
        <authorList>
            <consortium name="DOE Joint Genome Institute"/>
            <person name="Min B."/>
            <person name="Park H."/>
            <person name="Jang Y."/>
            <person name="Kim J.-J."/>
            <person name="Kim K.H."/>
            <person name="Pangilinan J."/>
            <person name="Lipzen A."/>
            <person name="Riley R."/>
            <person name="Grigoriev I.V."/>
            <person name="Spatafora J.W."/>
            <person name="Choi I.-G."/>
        </authorList>
    </citation>
    <scope>NUCLEOTIDE SEQUENCE [LARGE SCALE GENOMIC DNA]</scope>
    <source>
        <strain evidence="3 4">KUC8140</strain>
    </source>
</reference>
<dbReference type="InParanoid" id="A0A0H2RQI9"/>
<protein>
    <submittedName>
        <fullName evidence="3">Uncharacterized protein</fullName>
    </submittedName>
</protein>
<evidence type="ECO:0000256" key="2">
    <source>
        <dbReference type="SAM" id="SignalP"/>
    </source>
</evidence>
<gene>
    <name evidence="3" type="ORF">SCHPADRAFT_905765</name>
</gene>